<accession>A0A974PAK7</accession>
<name>A0A974PAK7_9BACL</name>
<organism evidence="1 2">
    <name type="scientific">Paenibacillus sonchi</name>
    <dbReference type="NCBI Taxonomy" id="373687"/>
    <lineage>
        <taxon>Bacteria</taxon>
        <taxon>Bacillati</taxon>
        <taxon>Bacillota</taxon>
        <taxon>Bacilli</taxon>
        <taxon>Bacillales</taxon>
        <taxon>Paenibacillaceae</taxon>
        <taxon>Paenibacillus</taxon>
        <taxon>Paenibacillus sonchi group</taxon>
    </lineage>
</organism>
<dbReference type="KEGG" id="pson:JI735_29055"/>
<proteinExistence type="predicted"/>
<gene>
    <name evidence="1" type="ORF">JI735_29055</name>
</gene>
<dbReference type="AlphaFoldDB" id="A0A974PAK7"/>
<evidence type="ECO:0000313" key="1">
    <source>
        <dbReference type="EMBL" id="QQZ60497.1"/>
    </source>
</evidence>
<keyword evidence="2" id="KW-1185">Reference proteome</keyword>
<dbReference type="Proteomes" id="UP000595841">
    <property type="component" value="Chromosome"/>
</dbReference>
<sequence length="279" mass="29635">MWEKADIKASSLKPKDVRKDILLGRVTLKHNQDGALSIDQIYDTDVDGTQLVTRAIGGETLKADKIIVGSKDDPDQPFLSNSVKEDGKEGNKLNVHAALTEFTGNLRTGAISSYGALDVNGELAVTAGSEQVFKVNDSGDVDMSGSVAVAGSFSAKSGIEVSGGMAVLDVPQVMVGGNMVTLNKNASKENNSGFEVIRKDEPSAKLLWDEKSKGWMIGTDVKEGMRPAACSMSPMEQSGSSCMAAHLPMACIPTVSCIRRTGSRLSAPMRRATSRSTRH</sequence>
<reference evidence="1 2" key="1">
    <citation type="submission" date="2021-01" db="EMBL/GenBank/DDBJ databases">
        <title>Whole genome sequence of Paenibacillus sonchi LMG 24727 for comparative genomics.</title>
        <authorList>
            <person name="Lee G."/>
            <person name="Kim M.-J."/>
            <person name="Lim K."/>
            <person name="Shin J.-H."/>
        </authorList>
    </citation>
    <scope>NUCLEOTIDE SEQUENCE [LARGE SCALE GENOMIC DNA]</scope>
    <source>
        <strain evidence="1 2">LMG 24727</strain>
    </source>
</reference>
<evidence type="ECO:0000313" key="2">
    <source>
        <dbReference type="Proteomes" id="UP000595841"/>
    </source>
</evidence>
<protein>
    <submittedName>
        <fullName evidence="1">Uncharacterized protein</fullName>
    </submittedName>
</protein>
<dbReference type="EMBL" id="CP068595">
    <property type="protein sequence ID" value="QQZ60497.1"/>
    <property type="molecule type" value="Genomic_DNA"/>
</dbReference>